<name>A0A0L6V4M5_9BASI</name>
<dbReference type="EMBL" id="LAVV01007508">
    <property type="protein sequence ID" value="KNZ55708.1"/>
    <property type="molecule type" value="Genomic_DNA"/>
</dbReference>
<evidence type="ECO:0008006" key="4">
    <source>
        <dbReference type="Google" id="ProtNLM"/>
    </source>
</evidence>
<comment type="caution">
    <text evidence="2">The sequence shown here is derived from an EMBL/GenBank/DDBJ whole genome shotgun (WGS) entry which is preliminary data.</text>
</comment>
<gene>
    <name evidence="2" type="ORF">VP01_2605g3</name>
</gene>
<feature type="region of interest" description="Disordered" evidence="1">
    <location>
        <begin position="110"/>
        <end position="136"/>
    </location>
</feature>
<dbReference type="OrthoDB" id="5865009at2759"/>
<dbReference type="AlphaFoldDB" id="A0A0L6V4M5"/>
<dbReference type="Proteomes" id="UP000037035">
    <property type="component" value="Unassembled WGS sequence"/>
</dbReference>
<dbReference type="VEuPathDB" id="FungiDB:VP01_2605g3"/>
<sequence>MAEAPKLPQGKTPFAAEIHSGFSSLQVHQDQQTAATPLARRHYHLPTLEKKMTYQSLMARRKRKHHFLTKEKAVVVRMVASELTVLQVTRLSKLPRLTIHSILQQRQAQGTIEMAKQSDRPRKTSNQDLREIGRHLKTPLGIRKHEVWQ</sequence>
<organism evidence="2 3">
    <name type="scientific">Puccinia sorghi</name>
    <dbReference type="NCBI Taxonomy" id="27349"/>
    <lineage>
        <taxon>Eukaryota</taxon>
        <taxon>Fungi</taxon>
        <taxon>Dikarya</taxon>
        <taxon>Basidiomycota</taxon>
        <taxon>Pucciniomycotina</taxon>
        <taxon>Pucciniomycetes</taxon>
        <taxon>Pucciniales</taxon>
        <taxon>Pucciniaceae</taxon>
        <taxon>Puccinia</taxon>
    </lineage>
</organism>
<accession>A0A0L6V4M5</accession>
<reference evidence="2 3" key="1">
    <citation type="submission" date="2015-08" db="EMBL/GenBank/DDBJ databases">
        <title>Next Generation Sequencing and Analysis of the Genome of Puccinia sorghi L Schw, the Causal Agent of Maize Common Rust.</title>
        <authorList>
            <person name="Rochi L."/>
            <person name="Burguener G."/>
            <person name="Darino M."/>
            <person name="Turjanski A."/>
            <person name="Kreff E."/>
            <person name="Dieguez M.J."/>
            <person name="Sacco F."/>
        </authorList>
    </citation>
    <scope>NUCLEOTIDE SEQUENCE [LARGE SCALE GENOMIC DNA]</scope>
    <source>
        <strain evidence="2 3">RO10H11247</strain>
    </source>
</reference>
<evidence type="ECO:0000313" key="2">
    <source>
        <dbReference type="EMBL" id="KNZ55708.1"/>
    </source>
</evidence>
<proteinExistence type="predicted"/>
<evidence type="ECO:0000313" key="3">
    <source>
        <dbReference type="Proteomes" id="UP000037035"/>
    </source>
</evidence>
<keyword evidence="3" id="KW-1185">Reference proteome</keyword>
<evidence type="ECO:0000256" key="1">
    <source>
        <dbReference type="SAM" id="MobiDB-lite"/>
    </source>
</evidence>
<protein>
    <recommendedName>
        <fullName evidence="4">HTH psq-type domain-containing protein</fullName>
    </recommendedName>
</protein>